<evidence type="ECO:0000259" key="6">
    <source>
        <dbReference type="Pfam" id="PF14464"/>
    </source>
</evidence>
<dbReference type="EMBL" id="CP038266">
    <property type="protein sequence ID" value="QBR90083.1"/>
    <property type="molecule type" value="Genomic_DNA"/>
</dbReference>
<evidence type="ECO:0000256" key="2">
    <source>
        <dbReference type="ARBA" id="ARBA00022723"/>
    </source>
</evidence>
<keyword evidence="5" id="KW-0482">Metalloprotease</keyword>
<reference evidence="7 8" key="1">
    <citation type="submission" date="2019-03" db="EMBL/GenBank/DDBJ databases">
        <authorList>
            <person name="Dong K."/>
        </authorList>
    </citation>
    <scope>NUCLEOTIDE SEQUENCE [LARGE SCALE GENOMIC DNA]</scope>
    <source>
        <strain evidence="8">dk512</strain>
    </source>
</reference>
<keyword evidence="2" id="KW-0479">Metal-binding</keyword>
<dbReference type="Pfam" id="PF14464">
    <property type="entry name" value="Prok-JAB"/>
    <property type="match status" value="1"/>
</dbReference>
<gene>
    <name evidence="7" type="ORF">E4K62_16175</name>
</gene>
<evidence type="ECO:0000256" key="1">
    <source>
        <dbReference type="ARBA" id="ARBA00022670"/>
    </source>
</evidence>
<sequence length="166" mass="18305">MTDESVVYMSESVLERLRVSAARSHPLETGGILIGVTAGDYPWVTDVREFDSPGRGPARFILPRGVTQRAVRDARRLDARLGYLGDWHSHPADVPASRTDLLTTHKTALVLRRQVLLLVARRRGKAYALDLSMARGTRIERCRIIPTGGLPPLAHQTDTISQGEAS</sequence>
<proteinExistence type="predicted"/>
<keyword evidence="8" id="KW-1185">Reference proteome</keyword>
<evidence type="ECO:0000313" key="8">
    <source>
        <dbReference type="Proteomes" id="UP000295748"/>
    </source>
</evidence>
<feature type="domain" description="JAB" evidence="6">
    <location>
        <begin position="11"/>
        <end position="114"/>
    </location>
</feature>
<accession>A0ABX5SV62</accession>
<name>A0ABX5SV62_9MICO</name>
<dbReference type="RefSeq" id="WP_135069345.1">
    <property type="nucleotide sequence ID" value="NZ_CP038266.1"/>
</dbReference>
<evidence type="ECO:0000256" key="3">
    <source>
        <dbReference type="ARBA" id="ARBA00022801"/>
    </source>
</evidence>
<dbReference type="SUPFAM" id="SSF102712">
    <property type="entry name" value="JAB1/MPN domain"/>
    <property type="match status" value="1"/>
</dbReference>
<evidence type="ECO:0000256" key="5">
    <source>
        <dbReference type="ARBA" id="ARBA00023049"/>
    </source>
</evidence>
<organism evidence="7 8">
    <name type="scientific">Microbacterium wangchenii</name>
    <dbReference type="NCBI Taxonomy" id="2541726"/>
    <lineage>
        <taxon>Bacteria</taxon>
        <taxon>Bacillati</taxon>
        <taxon>Actinomycetota</taxon>
        <taxon>Actinomycetes</taxon>
        <taxon>Micrococcales</taxon>
        <taxon>Microbacteriaceae</taxon>
        <taxon>Microbacterium</taxon>
    </lineage>
</organism>
<keyword evidence="1" id="KW-0645">Protease</keyword>
<protein>
    <recommendedName>
        <fullName evidence="6">JAB domain-containing protein</fullName>
    </recommendedName>
</protein>
<dbReference type="Proteomes" id="UP000295748">
    <property type="component" value="Chromosome"/>
</dbReference>
<evidence type="ECO:0000256" key="4">
    <source>
        <dbReference type="ARBA" id="ARBA00022833"/>
    </source>
</evidence>
<evidence type="ECO:0000313" key="7">
    <source>
        <dbReference type="EMBL" id="QBR90083.1"/>
    </source>
</evidence>
<keyword evidence="3" id="KW-0378">Hydrolase</keyword>
<dbReference type="InterPro" id="IPR028090">
    <property type="entry name" value="JAB_dom_prok"/>
</dbReference>
<keyword evidence="4" id="KW-0862">Zinc</keyword>
<dbReference type="Gene3D" id="3.40.140.10">
    <property type="entry name" value="Cytidine Deaminase, domain 2"/>
    <property type="match status" value="1"/>
</dbReference>